<comment type="caution">
    <text evidence="2">The sequence shown here is derived from an EMBL/GenBank/DDBJ whole genome shotgun (WGS) entry which is preliminary data.</text>
</comment>
<name>A0A6L2MUG3_TANCI</name>
<feature type="compositionally biased region" description="Basic and acidic residues" evidence="1">
    <location>
        <begin position="142"/>
        <end position="153"/>
    </location>
</feature>
<organism evidence="2">
    <name type="scientific">Tanacetum cinerariifolium</name>
    <name type="common">Dalmatian daisy</name>
    <name type="synonym">Chrysanthemum cinerariifolium</name>
    <dbReference type="NCBI Taxonomy" id="118510"/>
    <lineage>
        <taxon>Eukaryota</taxon>
        <taxon>Viridiplantae</taxon>
        <taxon>Streptophyta</taxon>
        <taxon>Embryophyta</taxon>
        <taxon>Tracheophyta</taxon>
        <taxon>Spermatophyta</taxon>
        <taxon>Magnoliopsida</taxon>
        <taxon>eudicotyledons</taxon>
        <taxon>Gunneridae</taxon>
        <taxon>Pentapetalae</taxon>
        <taxon>asterids</taxon>
        <taxon>campanulids</taxon>
        <taxon>Asterales</taxon>
        <taxon>Asteraceae</taxon>
        <taxon>Asteroideae</taxon>
        <taxon>Anthemideae</taxon>
        <taxon>Anthemidinae</taxon>
        <taxon>Tanacetum</taxon>
    </lineage>
</organism>
<dbReference type="GO" id="GO:0003964">
    <property type="term" value="F:RNA-directed DNA polymerase activity"/>
    <property type="evidence" value="ECO:0007669"/>
    <property type="project" value="UniProtKB-KW"/>
</dbReference>
<keyword evidence="2" id="KW-0808">Transferase</keyword>
<keyword evidence="2" id="KW-0695">RNA-directed DNA polymerase</keyword>
<dbReference type="InterPro" id="IPR021109">
    <property type="entry name" value="Peptidase_aspartic_dom_sf"/>
</dbReference>
<keyword evidence="2" id="KW-0548">Nucleotidyltransferase</keyword>
<feature type="region of interest" description="Disordered" evidence="1">
    <location>
        <begin position="138"/>
        <end position="174"/>
    </location>
</feature>
<dbReference type="PANTHER" id="PTHR33067:SF9">
    <property type="entry name" value="RNA-DIRECTED DNA POLYMERASE"/>
    <property type="match status" value="1"/>
</dbReference>
<gene>
    <name evidence="2" type="ORF">Tci_049491</name>
</gene>
<proteinExistence type="predicted"/>
<dbReference type="AlphaFoldDB" id="A0A6L2MUG3"/>
<evidence type="ECO:0000313" key="2">
    <source>
        <dbReference type="EMBL" id="GEU77513.1"/>
    </source>
</evidence>
<dbReference type="PANTHER" id="PTHR33067">
    <property type="entry name" value="RNA-DIRECTED DNA POLYMERASE-RELATED"/>
    <property type="match status" value="1"/>
</dbReference>
<accession>A0A6L2MUG3</accession>
<sequence>MNLLNGSCHHCIYGDGKPIACNKCEGMLRGGFCLPCNLKAKNSFIFDQNAYSFNDTSNISNHLPQPQYENHLCNLCGNNSHDGYDCQQQFPLVYEQEPSYNQNYDDNYYPHESPSFPCCDNYLQIINKELIECNRPTFSNDNEDHSVQHKEYPENSSNEIAASNSNQEKEGPPQNFDIRQLIREECCVEVSEEKKQNIENTIMEMVEICRQKSFFEVKNVVEQPTEPKTRIVKSLQNFRVIRYEHLSTTPEIELDEVTESSAKNLYRSQVNASDDESLFEEDVPVEESKVYSNSLFDNDGINSDELESHVESNFVESLSNHDALFDSSQKIDYLEEFFGELAHINPEITKSDFDFEEEICLIENLMYDNSFSRSSEEHNAEEERIKREHAEYFSRMEMSFTINPRPLPTVNANTIVESIPSSLIPVQDNDSQREEIDIVTSTDELLPLGVENDDDSEGEIDAVEELRVDNSISNSANELSDNEESNFNNPSVPLPPPEPPDAEFDFKPDSIGDEILVVMYDNDELECLDPRNEFENDNYSSFMFVIYSKMFLFSPLRVRIPSLTLVSLFRASGGTFVKRRPEECYDLIENMTAHHNDWDTSAQQSRGYPGRNKTHGPWSARIPMWQLFKGLEHFHFLELTPTCMTLELADRSVSKPIGIAKDVSVKVSVFHFPTDFVVIDFEPDPRVSLILKRCFLKTDRALIDVHKGKLTLRIKNEAITYNLDQTLRDSVNYNQMMANKIDVIDLACEEYSQEVLGFSNVTTSGNPTPYDDLIVSTTSPTLTPFGDSDFLLFEEADAFLGLEDDPNSSKINPFYYDPKGDILLLETILNSEPLPPPPQS</sequence>
<feature type="compositionally biased region" description="Low complexity" evidence="1">
    <location>
        <begin position="154"/>
        <end position="166"/>
    </location>
</feature>
<dbReference type="EMBL" id="BKCJ010007489">
    <property type="protein sequence ID" value="GEU77513.1"/>
    <property type="molecule type" value="Genomic_DNA"/>
</dbReference>
<reference evidence="2" key="1">
    <citation type="journal article" date="2019" name="Sci. Rep.">
        <title>Draft genome of Tanacetum cinerariifolium, the natural source of mosquito coil.</title>
        <authorList>
            <person name="Yamashiro T."/>
            <person name="Shiraishi A."/>
            <person name="Satake H."/>
            <person name="Nakayama K."/>
        </authorList>
    </citation>
    <scope>NUCLEOTIDE SEQUENCE</scope>
</reference>
<feature type="region of interest" description="Disordered" evidence="1">
    <location>
        <begin position="471"/>
        <end position="499"/>
    </location>
</feature>
<evidence type="ECO:0000256" key="1">
    <source>
        <dbReference type="SAM" id="MobiDB-lite"/>
    </source>
</evidence>
<protein>
    <submittedName>
        <fullName evidence="2">Reverse transcriptase domain-containing protein</fullName>
    </submittedName>
</protein>
<dbReference type="Gene3D" id="2.40.70.10">
    <property type="entry name" value="Acid Proteases"/>
    <property type="match status" value="1"/>
</dbReference>